<dbReference type="Pfam" id="PF01593">
    <property type="entry name" value="Amino_oxidase"/>
    <property type="match status" value="1"/>
</dbReference>
<dbReference type="InterPro" id="IPR002937">
    <property type="entry name" value="Amino_oxidase"/>
</dbReference>
<dbReference type="GeneID" id="33323444"/>
<dbReference type="Pfam" id="PF13450">
    <property type="entry name" value="NAD_binding_8"/>
    <property type="match status" value="1"/>
</dbReference>
<dbReference type="PANTHER" id="PTHR21197:SF0">
    <property type="entry name" value="UDP-GALACTOPYRANOSE MUTASE"/>
    <property type="match status" value="1"/>
</dbReference>
<feature type="domain" description="Amine oxidase" evidence="1">
    <location>
        <begin position="196"/>
        <end position="382"/>
    </location>
</feature>
<dbReference type="Gene3D" id="3.50.50.60">
    <property type="entry name" value="FAD/NAD(P)-binding domain"/>
    <property type="match status" value="1"/>
</dbReference>
<organism evidence="2 3">
    <name type="scientific">Thermococcus celer Vu 13 = JCM 8558</name>
    <dbReference type="NCBI Taxonomy" id="1293037"/>
    <lineage>
        <taxon>Archaea</taxon>
        <taxon>Methanobacteriati</taxon>
        <taxon>Methanobacteriota</taxon>
        <taxon>Thermococci</taxon>
        <taxon>Thermococcales</taxon>
        <taxon>Thermococcaceae</taxon>
        <taxon>Thermococcus</taxon>
    </lineage>
</organism>
<dbReference type="SUPFAM" id="SSF51905">
    <property type="entry name" value="FAD/NAD(P)-binding domain"/>
    <property type="match status" value="1"/>
</dbReference>
<dbReference type="RefSeq" id="WP_088862348.1">
    <property type="nucleotide sequence ID" value="NZ_CP014854.1"/>
</dbReference>
<dbReference type="GO" id="GO:0016491">
    <property type="term" value="F:oxidoreductase activity"/>
    <property type="evidence" value="ECO:0007669"/>
    <property type="project" value="InterPro"/>
</dbReference>
<dbReference type="OrthoDB" id="11867at2157"/>
<protein>
    <submittedName>
        <fullName evidence="2">FAD-dependent oxidoreductase</fullName>
    </submittedName>
</protein>
<dbReference type="GO" id="GO:0008767">
    <property type="term" value="F:UDP-galactopyranose mutase activity"/>
    <property type="evidence" value="ECO:0007669"/>
    <property type="project" value="TreeGrafter"/>
</dbReference>
<dbReference type="GO" id="GO:0050660">
    <property type="term" value="F:flavin adenine dinucleotide binding"/>
    <property type="evidence" value="ECO:0007669"/>
    <property type="project" value="TreeGrafter"/>
</dbReference>
<evidence type="ECO:0000313" key="2">
    <source>
        <dbReference type="EMBL" id="ASI98386.1"/>
    </source>
</evidence>
<dbReference type="PANTHER" id="PTHR21197">
    <property type="entry name" value="UDP-GALACTOPYRANOSE MUTASE"/>
    <property type="match status" value="1"/>
</dbReference>
<name>A0A218P0F3_THECE</name>
<reference evidence="2 3" key="1">
    <citation type="submission" date="2016-03" db="EMBL/GenBank/DDBJ databases">
        <title>Complete genome sequence of Thermococcus celer.</title>
        <authorList>
            <person name="Oger P.M."/>
        </authorList>
    </citation>
    <scope>NUCLEOTIDE SEQUENCE [LARGE SCALE GENOMIC DNA]</scope>
    <source>
        <strain evidence="2 3">Vu 13</strain>
    </source>
</reference>
<dbReference type="KEGG" id="tce:A3L02_01795"/>
<evidence type="ECO:0000313" key="3">
    <source>
        <dbReference type="Proteomes" id="UP000197156"/>
    </source>
</evidence>
<gene>
    <name evidence="2" type="ORF">A3L02_01795</name>
</gene>
<proteinExistence type="predicted"/>
<evidence type="ECO:0000259" key="1">
    <source>
        <dbReference type="Pfam" id="PF01593"/>
    </source>
</evidence>
<dbReference type="AlphaFoldDB" id="A0A218P0F3"/>
<dbReference type="Proteomes" id="UP000197156">
    <property type="component" value="Chromosome"/>
</dbReference>
<dbReference type="InterPro" id="IPR036188">
    <property type="entry name" value="FAD/NAD-bd_sf"/>
</dbReference>
<keyword evidence="3" id="KW-1185">Reference proteome</keyword>
<dbReference type="EMBL" id="CP014854">
    <property type="protein sequence ID" value="ASI98386.1"/>
    <property type="molecule type" value="Genomic_DNA"/>
</dbReference>
<dbReference type="GO" id="GO:0005829">
    <property type="term" value="C:cytosol"/>
    <property type="evidence" value="ECO:0007669"/>
    <property type="project" value="TreeGrafter"/>
</dbReference>
<sequence>MKIGILGGGLAGLSLGYFLNQRGYDFLILEKNPETGGLLKSVQIEGFTFDVGGSHIIFSRDREILNFMASLLGDNVVKNRRNTKILYKGRYVKYPFENGLADLPKQDNFECLYYFVQNLIAKEKGLLKPPRNMKDWFYYTFGKGIAEKYLIPYNEKIWKYPLDKMSTVWVERIPNPPIEDVIKSSLGISTEGYTHQLYFYYPKFGGIQSLARALERPIKDKIVTNFEAKSIKKENGKWIISNGKCEFEFDRVISTIPIPELIKSLDDVPEEIIEAVNNLNFNSLITVGIGVDRSKLNDFSWLYIPDKDILPHRVSFPSNYSPHVAPSGKSSILAEVTYREGDEISRIKDDEIAGITVENLHKLGIMDKKDVVLTTVHRFKYAYVIYDLDYRNNLEAIFKYLNEIGIESIGRFGSWEYANMDAVIKMVKDYVG</sequence>
<accession>A0A218P0F3</accession>